<protein>
    <submittedName>
        <fullName evidence="2">Uncharacterized protein</fullName>
    </submittedName>
</protein>
<evidence type="ECO:0000313" key="3">
    <source>
        <dbReference type="Proteomes" id="UP000324831"/>
    </source>
</evidence>
<proteinExistence type="predicted"/>
<dbReference type="EMBL" id="BIMN01000013">
    <property type="protein sequence ID" value="GCE64081.1"/>
    <property type="molecule type" value="Genomic_DNA"/>
</dbReference>
<dbReference type="AlphaFoldDB" id="A0A478FR81"/>
<feature type="coiled-coil region" evidence="1">
    <location>
        <begin position="107"/>
        <end position="141"/>
    </location>
</feature>
<reference evidence="2 3" key="1">
    <citation type="submission" date="2019-01" db="EMBL/GenBank/DDBJ databases">
        <title>Draft genome sequences of Candidatus Mycoplasma haemohominis SWG34-3 identified from a patient with pyrexia, anemia and liver dysfunction.</title>
        <authorList>
            <person name="Sekizuka T."/>
            <person name="Hattori N."/>
            <person name="Katano H."/>
            <person name="Takuma T."/>
            <person name="Ito T."/>
            <person name="Arai N."/>
            <person name="Yanai R."/>
            <person name="Ishii S."/>
            <person name="Miura Y."/>
            <person name="Tokunaga T."/>
            <person name="Watanabe H."/>
            <person name="Nomura N."/>
            <person name="Eguchi J."/>
            <person name="Arai T."/>
            <person name="Hasegawa H."/>
            <person name="Nakamaki T."/>
            <person name="Wakita T."/>
            <person name="Niki Y."/>
            <person name="Kuroda M."/>
        </authorList>
    </citation>
    <scope>NUCLEOTIDE SEQUENCE [LARGE SCALE GENOMIC DNA]</scope>
    <source>
        <strain evidence="2">SWG34-3</strain>
    </source>
</reference>
<evidence type="ECO:0000256" key="1">
    <source>
        <dbReference type="SAM" id="Coils"/>
    </source>
</evidence>
<gene>
    <name evidence="2" type="ORF">MHSWG343_10890</name>
</gene>
<accession>A0A478FR81</accession>
<sequence length="224" mass="26038">MSTLLSKIAGGGAALAIGATSTVLAKNNPQRENFLNVTSETWSNRVSYKFEDVFDLLSTKKDYSQLNSSEKQKWQRKFADFYKNRDKVRSLIFEELVIKPAHALSLSNEQLSHAQHIEDQIKKLEETNKEVQKIMQDFYQECRKVSSFIFGKTKHPNYYENEIKKFINPGEELKDRTARYWRDAWIGCSKPGSTTSIDIGWPDRDEILKQEKSSNGWNKENKRM</sequence>
<evidence type="ECO:0000313" key="2">
    <source>
        <dbReference type="EMBL" id="GCE64081.1"/>
    </source>
</evidence>
<keyword evidence="1" id="KW-0175">Coiled coil</keyword>
<name>A0A478FR81_9MOLU</name>
<comment type="caution">
    <text evidence="2">The sequence shown here is derived from an EMBL/GenBank/DDBJ whole genome shotgun (WGS) entry which is preliminary data.</text>
</comment>
<dbReference type="Proteomes" id="UP000324831">
    <property type="component" value="Unassembled WGS sequence"/>
</dbReference>
<organism evidence="2 3">
    <name type="scientific">Candidatus Mycoplasma haematohominis</name>
    <dbReference type="NCBI Taxonomy" id="1494318"/>
    <lineage>
        <taxon>Bacteria</taxon>
        <taxon>Bacillati</taxon>
        <taxon>Mycoplasmatota</taxon>
        <taxon>Mollicutes</taxon>
        <taxon>Mycoplasmataceae</taxon>
        <taxon>Mycoplasma</taxon>
    </lineage>
</organism>